<protein>
    <submittedName>
        <fullName evidence="2">Uncharacterized protein</fullName>
    </submittedName>
</protein>
<feature type="chain" id="PRO_5004139287" evidence="1">
    <location>
        <begin position="22"/>
        <end position="61"/>
    </location>
</feature>
<comment type="caution">
    <text evidence="2">The sequence shown here is derived from an EMBL/GenBank/DDBJ whole genome shotgun (WGS) entry which is preliminary data.</text>
</comment>
<reference evidence="2 3" key="1">
    <citation type="submission" date="2013-02" db="EMBL/GenBank/DDBJ databases">
        <title>The Genome Sequence of Acinetobacter schindleri CIP 107287.</title>
        <authorList>
            <consortium name="The Broad Institute Genome Sequencing Platform"/>
            <consortium name="The Broad Institute Genome Sequencing Center for Infectious Disease"/>
            <person name="Cerqueira G."/>
            <person name="Feldgarden M."/>
            <person name="Courvalin P."/>
            <person name="Perichon B."/>
            <person name="Grillot-Courvalin C."/>
            <person name="Clermont D."/>
            <person name="Rocha E."/>
            <person name="Yoon E.-J."/>
            <person name="Nemec A."/>
            <person name="Walker B."/>
            <person name="Young S.K."/>
            <person name="Zeng Q."/>
            <person name="Gargeya S."/>
            <person name="Fitzgerald M."/>
            <person name="Haas B."/>
            <person name="Abouelleil A."/>
            <person name="Alvarado L."/>
            <person name="Arachchi H.M."/>
            <person name="Berlin A.M."/>
            <person name="Chapman S.B."/>
            <person name="Dewar J."/>
            <person name="Goldberg J."/>
            <person name="Griggs A."/>
            <person name="Gujja S."/>
            <person name="Hansen M."/>
            <person name="Howarth C."/>
            <person name="Imamovic A."/>
            <person name="Larimer J."/>
            <person name="McCowan C."/>
            <person name="Murphy C."/>
            <person name="Neiman D."/>
            <person name="Pearson M."/>
            <person name="Priest M."/>
            <person name="Roberts A."/>
            <person name="Saif S."/>
            <person name="Shea T."/>
            <person name="Sisk P."/>
            <person name="Sykes S."/>
            <person name="Wortman J."/>
            <person name="Nusbaum C."/>
            <person name="Birren B."/>
        </authorList>
    </citation>
    <scope>NUCLEOTIDE SEQUENCE [LARGE SCALE GENOMIC DNA]</scope>
    <source>
        <strain evidence="2 3">CIP 107287</strain>
    </source>
</reference>
<dbReference type="HOGENOM" id="CLU_2911976_0_0_6"/>
<dbReference type="AlphaFoldDB" id="N9AGG7"/>
<dbReference type="PATRIC" id="fig|1217988.3.peg.2770"/>
<feature type="signal peptide" evidence="1">
    <location>
        <begin position="1"/>
        <end position="21"/>
    </location>
</feature>
<organism evidence="2 3">
    <name type="scientific">Acinetobacter schindleri CIP 107287</name>
    <dbReference type="NCBI Taxonomy" id="1217988"/>
    <lineage>
        <taxon>Bacteria</taxon>
        <taxon>Pseudomonadati</taxon>
        <taxon>Pseudomonadota</taxon>
        <taxon>Gammaproteobacteria</taxon>
        <taxon>Moraxellales</taxon>
        <taxon>Moraxellaceae</taxon>
        <taxon>Acinetobacter</taxon>
    </lineage>
</organism>
<evidence type="ECO:0000313" key="2">
    <source>
        <dbReference type="EMBL" id="ENV43143.1"/>
    </source>
</evidence>
<evidence type="ECO:0000256" key="1">
    <source>
        <dbReference type="SAM" id="SignalP"/>
    </source>
</evidence>
<proteinExistence type="predicted"/>
<gene>
    <name evidence="2" type="ORF">F955_02886</name>
</gene>
<keyword evidence="1" id="KW-0732">Signal</keyword>
<dbReference type="EMBL" id="APPQ01000032">
    <property type="protein sequence ID" value="ENV43143.1"/>
    <property type="molecule type" value="Genomic_DNA"/>
</dbReference>
<accession>N9AGG7</accession>
<dbReference type="RefSeq" id="WP_004895784.1">
    <property type="nucleotide sequence ID" value="NZ_KB849579.1"/>
</dbReference>
<sequence>MLFNKISFALTALISSTVVMMSGCATSLSSTASNTQQQAQNALLVYGGPILTMQGMQPSYS</sequence>
<name>N9AGG7_9GAMM</name>
<dbReference type="PROSITE" id="PS51257">
    <property type="entry name" value="PROKAR_LIPOPROTEIN"/>
    <property type="match status" value="1"/>
</dbReference>
<dbReference type="Proteomes" id="UP000018440">
    <property type="component" value="Unassembled WGS sequence"/>
</dbReference>
<evidence type="ECO:0000313" key="3">
    <source>
        <dbReference type="Proteomes" id="UP000018440"/>
    </source>
</evidence>